<evidence type="ECO:0000313" key="1">
    <source>
        <dbReference type="EMBL" id="MFA9478481.1"/>
    </source>
</evidence>
<organism evidence="1 2">
    <name type="scientific">Natronomicrosphaera hydrolytica</name>
    <dbReference type="NCBI Taxonomy" id="3242702"/>
    <lineage>
        <taxon>Bacteria</taxon>
        <taxon>Pseudomonadati</taxon>
        <taxon>Planctomycetota</taxon>
        <taxon>Phycisphaerae</taxon>
        <taxon>Phycisphaerales</taxon>
        <taxon>Phycisphaeraceae</taxon>
        <taxon>Natronomicrosphaera</taxon>
    </lineage>
</organism>
<keyword evidence="2" id="KW-1185">Reference proteome</keyword>
<evidence type="ECO:0000313" key="2">
    <source>
        <dbReference type="Proteomes" id="UP001575105"/>
    </source>
</evidence>
<comment type="caution">
    <text evidence="1">The sequence shown here is derived from an EMBL/GenBank/DDBJ whole genome shotgun (WGS) entry which is preliminary data.</text>
</comment>
<name>A0ABV4U6V5_9BACT</name>
<gene>
    <name evidence="1" type="ORF">ACERK3_09255</name>
</gene>
<reference evidence="1 2" key="1">
    <citation type="submission" date="2024-08" db="EMBL/GenBank/DDBJ databases">
        <title>Whole-genome sequencing of halo(alkali)philic microorganisms from hypersaline lakes.</title>
        <authorList>
            <person name="Sorokin D.Y."/>
            <person name="Merkel A.Y."/>
            <person name="Messina E."/>
            <person name="Yakimov M."/>
        </authorList>
    </citation>
    <scope>NUCLEOTIDE SEQUENCE [LARGE SCALE GENOMIC DNA]</scope>
    <source>
        <strain evidence="1 2">AB-hyl4</strain>
    </source>
</reference>
<dbReference type="RefSeq" id="WP_425345408.1">
    <property type="nucleotide sequence ID" value="NZ_JBGUBD010000005.1"/>
</dbReference>
<accession>A0ABV4U6V5</accession>
<dbReference type="Proteomes" id="UP001575105">
    <property type="component" value="Unassembled WGS sequence"/>
</dbReference>
<protein>
    <submittedName>
        <fullName evidence="1">Uncharacterized protein</fullName>
    </submittedName>
</protein>
<proteinExistence type="predicted"/>
<sequence length="75" mass="8588">MYEHLLAWPYKHLHLDGLAGRVEYAQFLHDASEIQLGLDAWHGNQITADQTTLTLNLPQHEPDVSVPVIELFLKK</sequence>
<dbReference type="EMBL" id="JBGUBD010000005">
    <property type="protein sequence ID" value="MFA9478481.1"/>
    <property type="molecule type" value="Genomic_DNA"/>
</dbReference>